<evidence type="ECO:0000256" key="2">
    <source>
        <dbReference type="ARBA" id="ARBA00023033"/>
    </source>
</evidence>
<comment type="caution">
    <text evidence="4">The sequence shown here is derived from an EMBL/GenBank/DDBJ whole genome shotgun (WGS) entry which is preliminary data.</text>
</comment>
<dbReference type="EMBL" id="MSIF01000002">
    <property type="protein sequence ID" value="OLF12760.1"/>
    <property type="molecule type" value="Genomic_DNA"/>
</dbReference>
<name>A0A7Z0WQS7_9PSEU</name>
<feature type="domain" description="FAD-binding" evidence="3">
    <location>
        <begin position="2"/>
        <end position="331"/>
    </location>
</feature>
<organism evidence="4 5">
    <name type="scientific">Actinophytocola xinjiangensis</name>
    <dbReference type="NCBI Taxonomy" id="485602"/>
    <lineage>
        <taxon>Bacteria</taxon>
        <taxon>Bacillati</taxon>
        <taxon>Actinomycetota</taxon>
        <taxon>Actinomycetes</taxon>
        <taxon>Pseudonocardiales</taxon>
        <taxon>Pseudonocardiaceae</taxon>
    </lineage>
</organism>
<dbReference type="Proteomes" id="UP000185696">
    <property type="component" value="Unassembled WGS sequence"/>
</dbReference>
<proteinExistence type="predicted"/>
<evidence type="ECO:0000313" key="4">
    <source>
        <dbReference type="EMBL" id="OLF12760.1"/>
    </source>
</evidence>
<dbReference type="AlphaFoldDB" id="A0A7Z0WQS7"/>
<dbReference type="PANTHER" id="PTHR13789:SF309">
    <property type="entry name" value="PUTATIVE (AFU_ORTHOLOGUE AFUA_6G14510)-RELATED"/>
    <property type="match status" value="1"/>
</dbReference>
<dbReference type="Pfam" id="PF01494">
    <property type="entry name" value="FAD_binding_3"/>
    <property type="match status" value="1"/>
</dbReference>
<protein>
    <recommendedName>
        <fullName evidence="3">FAD-binding domain-containing protein</fullName>
    </recommendedName>
</protein>
<accession>A0A7Z0WQS7</accession>
<dbReference type="GO" id="GO:0071949">
    <property type="term" value="F:FAD binding"/>
    <property type="evidence" value="ECO:0007669"/>
    <property type="project" value="InterPro"/>
</dbReference>
<keyword evidence="2" id="KW-0503">Monooxygenase</keyword>
<dbReference type="InterPro" id="IPR002938">
    <property type="entry name" value="FAD-bd"/>
</dbReference>
<dbReference type="SUPFAM" id="SSF51905">
    <property type="entry name" value="FAD/NAD(P)-binding domain"/>
    <property type="match status" value="1"/>
</dbReference>
<dbReference type="RefSeq" id="WP_075131668.1">
    <property type="nucleotide sequence ID" value="NZ_MSIF01000002.1"/>
</dbReference>
<keyword evidence="5" id="KW-1185">Reference proteome</keyword>
<sequence>MSEVIVAGAGVGGLAAAIALRQAGHRVTLLEKSTQDGTGGAALGVQSNAGLALRALGVARPVLADGIPVREYLLVSWRGRPLAGWSLEQVAARLGVPSVTVPRATVMSALRAAAPAATTGATVTGVTEDATGVTAHLTDGSAVHGDLLVGADGLHSAVRPHVTGEHTPPVDAGYVSWRGTAETTVAPVAGGTAVHVVGSGRSFGAWPLPGGRTYWVATLARGDDPWREFAGAPPVATTLLDATDPDTVLRTPIHDRDPVSTWHTGATVLLGDAVHPMQPTTGQGASQALLDALALATALRGVDLTDPRARRRALDAYQARRAPAAEEIVAEARQLGRLHHLDSPVATRVRDLVLRATPRRVWQRRTEARLDELELLADWNSPTTDQEAFSWNDTH</sequence>
<dbReference type="InterPro" id="IPR036188">
    <property type="entry name" value="FAD/NAD-bd_sf"/>
</dbReference>
<keyword evidence="1" id="KW-0560">Oxidoreductase</keyword>
<dbReference type="PRINTS" id="PR00420">
    <property type="entry name" value="RNGMNOXGNASE"/>
</dbReference>
<evidence type="ECO:0000259" key="3">
    <source>
        <dbReference type="Pfam" id="PF01494"/>
    </source>
</evidence>
<dbReference type="GO" id="GO:0004497">
    <property type="term" value="F:monooxygenase activity"/>
    <property type="evidence" value="ECO:0007669"/>
    <property type="project" value="UniProtKB-KW"/>
</dbReference>
<gene>
    <name evidence="4" type="ORF">BLA60_05645</name>
</gene>
<evidence type="ECO:0000256" key="1">
    <source>
        <dbReference type="ARBA" id="ARBA00023002"/>
    </source>
</evidence>
<reference evidence="4 5" key="1">
    <citation type="submission" date="2016-12" db="EMBL/GenBank/DDBJ databases">
        <title>The draft genome sequence of Actinophytocola xinjiangensis.</title>
        <authorList>
            <person name="Wang W."/>
            <person name="Yuan L."/>
        </authorList>
    </citation>
    <scope>NUCLEOTIDE SEQUENCE [LARGE SCALE GENOMIC DNA]</scope>
    <source>
        <strain evidence="4 5">CGMCC 4.4663</strain>
    </source>
</reference>
<dbReference type="PANTHER" id="PTHR13789">
    <property type="entry name" value="MONOOXYGENASE"/>
    <property type="match status" value="1"/>
</dbReference>
<dbReference type="Gene3D" id="3.50.50.60">
    <property type="entry name" value="FAD/NAD(P)-binding domain"/>
    <property type="match status" value="1"/>
</dbReference>
<evidence type="ECO:0000313" key="5">
    <source>
        <dbReference type="Proteomes" id="UP000185696"/>
    </source>
</evidence>
<dbReference type="InterPro" id="IPR050493">
    <property type="entry name" value="FAD-dep_Monooxygenase_BioMet"/>
</dbReference>